<proteinExistence type="predicted"/>
<organism evidence="2 3">
    <name type="scientific">Eimeria tenella</name>
    <name type="common">Coccidian parasite</name>
    <dbReference type="NCBI Taxonomy" id="5802"/>
    <lineage>
        <taxon>Eukaryota</taxon>
        <taxon>Sar</taxon>
        <taxon>Alveolata</taxon>
        <taxon>Apicomplexa</taxon>
        <taxon>Conoidasida</taxon>
        <taxon>Coccidia</taxon>
        <taxon>Eucoccidiorida</taxon>
        <taxon>Eimeriorina</taxon>
        <taxon>Eimeriidae</taxon>
        <taxon>Eimeria</taxon>
    </lineage>
</organism>
<feature type="domain" description="AP2-coincident C-terminal" evidence="1">
    <location>
        <begin position="1"/>
        <end position="82"/>
    </location>
</feature>
<dbReference type="VEuPathDB" id="ToxoDB:ETH2_1331500"/>
<reference evidence="2" key="1">
    <citation type="submission" date="2013-10" db="EMBL/GenBank/DDBJ databases">
        <title>Genomic analysis of the causative agents of coccidiosis in chickens.</title>
        <authorList>
            <person name="Reid A.J."/>
            <person name="Blake D."/>
            <person name="Billington K."/>
            <person name="Browne H."/>
            <person name="Dunn M."/>
            <person name="Hung S."/>
            <person name="Kawahara F."/>
            <person name="Miranda-Saavedra D."/>
            <person name="Mourier T."/>
            <person name="Nagra H."/>
            <person name="Otto T.D."/>
            <person name="Rawlings N."/>
            <person name="Sanchez A."/>
            <person name="Sanders M."/>
            <person name="Subramaniam C."/>
            <person name="Tay Y."/>
            <person name="Dear P."/>
            <person name="Doerig C."/>
            <person name="Gruber A."/>
            <person name="Parkinson J."/>
            <person name="Shirley M."/>
            <person name="Wan K.L."/>
            <person name="Berriman M."/>
            <person name="Tomley F."/>
            <person name="Pain A."/>
        </authorList>
    </citation>
    <scope>NUCLEOTIDE SEQUENCE [LARGE SCALE GENOMIC DNA]</scope>
    <source>
        <strain evidence="2">Houghton</strain>
    </source>
</reference>
<dbReference type="EMBL" id="HG675946">
    <property type="protein sequence ID" value="CDJ43630.1"/>
    <property type="molecule type" value="Genomic_DNA"/>
</dbReference>
<evidence type="ECO:0000313" key="2">
    <source>
        <dbReference type="EMBL" id="CDJ43630.1"/>
    </source>
</evidence>
<dbReference type="InterPro" id="IPR028078">
    <property type="entry name" value="ACDC"/>
</dbReference>
<keyword evidence="3" id="KW-1185">Reference proteome</keyword>
<protein>
    <submittedName>
        <fullName evidence="2">Hypothtetical protein, conserved, putative</fullName>
    </submittedName>
</protein>
<dbReference type="Pfam" id="PF14733">
    <property type="entry name" value="ACDC"/>
    <property type="match status" value="1"/>
</dbReference>
<name>U6L760_EIMTE</name>
<dbReference type="AlphaFoldDB" id="U6L760"/>
<evidence type="ECO:0000313" key="3">
    <source>
        <dbReference type="Proteomes" id="UP000030747"/>
    </source>
</evidence>
<gene>
    <name evidence="2" type="ORF">ETH_00035370</name>
</gene>
<evidence type="ECO:0000259" key="1">
    <source>
        <dbReference type="Pfam" id="PF14733"/>
    </source>
</evidence>
<dbReference type="RefSeq" id="XP_013234379.1">
    <property type="nucleotide sequence ID" value="XM_013378925.1"/>
</dbReference>
<dbReference type="GeneID" id="25256115"/>
<reference evidence="2" key="2">
    <citation type="submission" date="2013-10" db="EMBL/GenBank/DDBJ databases">
        <authorList>
            <person name="Aslett M."/>
        </authorList>
    </citation>
    <scope>NUCLEOTIDE SEQUENCE [LARGE SCALE GENOMIC DNA]</scope>
    <source>
        <strain evidence="2">Houghton</strain>
    </source>
</reference>
<accession>U6L760</accession>
<dbReference type="Proteomes" id="UP000030747">
    <property type="component" value="Unassembled WGS sequence"/>
</dbReference>
<sequence>MKAAVCALLRDLRDVCLLSWVPYYVIEPEEEFACLSKCLSLAESCSTEQQLLPLSAPLAALILQNTLPSSLPVRQQKDLLEKMLRAAKLVAV</sequence>
<dbReference type="VEuPathDB" id="ToxoDB:ETH_00035370"/>
<dbReference type="OrthoDB" id="348492at2759"/>